<evidence type="ECO:0008006" key="5">
    <source>
        <dbReference type="Google" id="ProtNLM"/>
    </source>
</evidence>
<dbReference type="AlphaFoldDB" id="A0A6G1G0E4"/>
<dbReference type="RefSeq" id="XP_033533144.1">
    <property type="nucleotide sequence ID" value="XM_033677595.1"/>
</dbReference>
<name>A0A6G1G0E4_9PEZI</name>
<feature type="non-terminal residue" evidence="2">
    <location>
        <position position="251"/>
    </location>
</feature>
<evidence type="ECO:0000313" key="2">
    <source>
        <dbReference type="EMBL" id="KAF1811513.1"/>
    </source>
</evidence>
<feature type="region of interest" description="Disordered" evidence="1">
    <location>
        <begin position="212"/>
        <end position="251"/>
    </location>
</feature>
<reference evidence="4" key="2">
    <citation type="submission" date="2020-04" db="EMBL/GenBank/DDBJ databases">
        <authorList>
            <consortium name="NCBI Genome Project"/>
        </authorList>
    </citation>
    <scope>NUCLEOTIDE SEQUENCE</scope>
    <source>
        <strain evidence="4">CBS 781.70</strain>
    </source>
</reference>
<dbReference type="Proteomes" id="UP000504638">
    <property type="component" value="Unplaced"/>
</dbReference>
<feature type="compositionally biased region" description="Basic and acidic residues" evidence="1">
    <location>
        <begin position="213"/>
        <end position="251"/>
    </location>
</feature>
<dbReference type="GeneID" id="54418165"/>
<protein>
    <recommendedName>
        <fullName evidence="5">PH domain-containing protein</fullName>
    </recommendedName>
</protein>
<sequence>MAPPTTSKPERRQSKMSLFDLFSKPKVERSRGYHETGLAPYSLLQNRVDSLTSFGTSSLDLNGDGASDAGSLRNGSKRLSTTVTKDSFVRLDDKIFVLVTAGYVLQYAGSGPSDRKPEKILRLGPQSAAFASDLIPGRHWVLQICERVDQSGRNTPGLSTSANDDKVRGFFRRLGSRAHGKTRSTSLFLLVLESPEEMDLWLKAMRKAIGDLSGRKREPEPGCRSSEDQKNEERPVHRFSVHREKMNGSLR</sequence>
<evidence type="ECO:0000256" key="1">
    <source>
        <dbReference type="SAM" id="MobiDB-lite"/>
    </source>
</evidence>
<dbReference type="OrthoDB" id="1749473at2759"/>
<dbReference type="SUPFAM" id="SSF50729">
    <property type="entry name" value="PH domain-like"/>
    <property type="match status" value="1"/>
</dbReference>
<gene>
    <name evidence="2 4" type="ORF">P152DRAFT_437955</name>
</gene>
<reference evidence="4" key="3">
    <citation type="submission" date="2025-04" db="UniProtKB">
        <authorList>
            <consortium name="RefSeq"/>
        </authorList>
    </citation>
    <scope>IDENTIFICATION</scope>
    <source>
        <strain evidence="4">CBS 781.70</strain>
    </source>
</reference>
<dbReference type="EMBL" id="ML975161">
    <property type="protein sequence ID" value="KAF1811513.1"/>
    <property type="molecule type" value="Genomic_DNA"/>
</dbReference>
<evidence type="ECO:0000313" key="3">
    <source>
        <dbReference type="Proteomes" id="UP000504638"/>
    </source>
</evidence>
<accession>A0A6G1G0E4</accession>
<organism evidence="2">
    <name type="scientific">Eremomyces bilateralis CBS 781.70</name>
    <dbReference type="NCBI Taxonomy" id="1392243"/>
    <lineage>
        <taxon>Eukaryota</taxon>
        <taxon>Fungi</taxon>
        <taxon>Dikarya</taxon>
        <taxon>Ascomycota</taxon>
        <taxon>Pezizomycotina</taxon>
        <taxon>Dothideomycetes</taxon>
        <taxon>Dothideomycetes incertae sedis</taxon>
        <taxon>Eremomycetales</taxon>
        <taxon>Eremomycetaceae</taxon>
        <taxon>Eremomyces</taxon>
    </lineage>
</organism>
<reference evidence="2 4" key="1">
    <citation type="submission" date="2020-01" db="EMBL/GenBank/DDBJ databases">
        <authorList>
            <consortium name="DOE Joint Genome Institute"/>
            <person name="Haridas S."/>
            <person name="Albert R."/>
            <person name="Binder M."/>
            <person name="Bloem J."/>
            <person name="Labutti K."/>
            <person name="Salamov A."/>
            <person name="Andreopoulos B."/>
            <person name="Baker S.E."/>
            <person name="Barry K."/>
            <person name="Bills G."/>
            <person name="Bluhm B.H."/>
            <person name="Cannon C."/>
            <person name="Castanera R."/>
            <person name="Culley D.E."/>
            <person name="Daum C."/>
            <person name="Ezra D."/>
            <person name="Gonzalez J.B."/>
            <person name="Henrissat B."/>
            <person name="Kuo A."/>
            <person name="Liang C."/>
            <person name="Lipzen A."/>
            <person name="Lutzoni F."/>
            <person name="Magnuson J."/>
            <person name="Mondo S."/>
            <person name="Nolan M."/>
            <person name="Ohm R."/>
            <person name="Pangilinan J."/>
            <person name="Park H.-J."/>
            <person name="Ramirez L."/>
            <person name="Alfaro M."/>
            <person name="Sun H."/>
            <person name="Tritt A."/>
            <person name="Yoshinaga Y."/>
            <person name="Zwiers L.-H."/>
            <person name="Turgeon B.G."/>
            <person name="Goodwin S.B."/>
            <person name="Spatafora J.W."/>
            <person name="Crous P.W."/>
            <person name="Grigoriev I.V."/>
        </authorList>
    </citation>
    <scope>NUCLEOTIDE SEQUENCE</scope>
    <source>
        <strain evidence="2 4">CBS 781.70</strain>
    </source>
</reference>
<proteinExistence type="predicted"/>
<keyword evidence="3" id="KW-1185">Reference proteome</keyword>
<evidence type="ECO:0000313" key="4">
    <source>
        <dbReference type="RefSeq" id="XP_033533144.1"/>
    </source>
</evidence>